<protein>
    <submittedName>
        <fullName evidence="1">Uncharacterized protein</fullName>
    </submittedName>
</protein>
<name>A0A562ZKK9_9BURK</name>
<proteinExistence type="predicted"/>
<dbReference type="AlphaFoldDB" id="A0A562ZKK9"/>
<dbReference type="EMBL" id="VOBQ01000016">
    <property type="protein sequence ID" value="TWO69120.1"/>
    <property type="molecule type" value="Genomic_DNA"/>
</dbReference>
<sequence length="101" mass="10974">MEHPYTVALVIDTVELPAVRRIEAEKRCAESLERALGGPEAVAESLMAWRSANDSAPVDLDADTMALAARWHCVASQASQDGIRNLGEIAGAHFDFRLQRG</sequence>
<reference evidence="1 2" key="1">
    <citation type="submission" date="2019-07" db="EMBL/GenBank/DDBJ databases">
        <title>Caenimonas sedimenti sp. nov., isolated from activated sludge.</title>
        <authorList>
            <person name="Xu J."/>
        </authorList>
    </citation>
    <scope>NUCLEOTIDE SEQUENCE [LARGE SCALE GENOMIC DNA]</scope>
    <source>
        <strain evidence="1 2">HX-9-20</strain>
    </source>
</reference>
<accession>A0A562ZKK9</accession>
<dbReference type="OrthoDB" id="8686404at2"/>
<gene>
    <name evidence="1" type="ORF">FN976_20510</name>
</gene>
<dbReference type="RefSeq" id="WP_145894930.1">
    <property type="nucleotide sequence ID" value="NZ_VOBQ01000016.1"/>
</dbReference>
<keyword evidence="2" id="KW-1185">Reference proteome</keyword>
<evidence type="ECO:0000313" key="1">
    <source>
        <dbReference type="EMBL" id="TWO69120.1"/>
    </source>
</evidence>
<dbReference type="Proteomes" id="UP000318199">
    <property type="component" value="Unassembled WGS sequence"/>
</dbReference>
<evidence type="ECO:0000313" key="2">
    <source>
        <dbReference type="Proteomes" id="UP000318199"/>
    </source>
</evidence>
<organism evidence="1 2">
    <name type="scientific">Caenimonas sedimenti</name>
    <dbReference type="NCBI Taxonomy" id="2596921"/>
    <lineage>
        <taxon>Bacteria</taxon>
        <taxon>Pseudomonadati</taxon>
        <taxon>Pseudomonadota</taxon>
        <taxon>Betaproteobacteria</taxon>
        <taxon>Burkholderiales</taxon>
        <taxon>Comamonadaceae</taxon>
        <taxon>Caenimonas</taxon>
    </lineage>
</organism>
<comment type="caution">
    <text evidence="1">The sequence shown here is derived from an EMBL/GenBank/DDBJ whole genome shotgun (WGS) entry which is preliminary data.</text>
</comment>